<dbReference type="AlphaFoldDB" id="A0A5B9RCN7"/>
<geneLocation type="mitochondrion" evidence="3"/>
<keyword evidence="3" id="KW-0378">Hydrolase</keyword>
<dbReference type="InterPro" id="IPR051289">
    <property type="entry name" value="LAGLIDADG_Endonuclease"/>
</dbReference>
<dbReference type="PANTHER" id="PTHR36181">
    <property type="entry name" value="INTRON-ENCODED ENDONUCLEASE AI3-RELATED"/>
    <property type="match status" value="1"/>
</dbReference>
<feature type="domain" description="Homing endonuclease LAGLIDADG" evidence="2">
    <location>
        <begin position="86"/>
        <end position="175"/>
    </location>
</feature>
<reference evidence="3" key="2">
    <citation type="submission" date="2019-03" db="EMBL/GenBank/DDBJ databases">
        <title>Evidence of extensive intraspecific noncoding reshuffling in a 169kb mitochondrial genome of basidiomycete fungus.</title>
        <authorList>
            <person name="Lee H.-H."/>
            <person name="Ke H.-M."/>
            <person name="Lin C.-Y.I."/>
            <person name="Lee T.J."/>
            <person name="Chung C.-L."/>
            <person name="Tsai I.J."/>
        </authorList>
    </citation>
    <scope>NUCLEOTIDE SEQUENCE</scope>
    <source>
        <strain evidence="3">KUC8140</strain>
    </source>
</reference>
<accession>A0A5B9RCN7</accession>
<dbReference type="Gene3D" id="3.10.28.10">
    <property type="entry name" value="Homing endonucleases"/>
    <property type="match status" value="2"/>
</dbReference>
<keyword evidence="3" id="KW-0540">Nuclease</keyword>
<proteinExistence type="predicted"/>
<organism evidence="3">
    <name type="scientific">Schizopora paradoxa</name>
    <dbReference type="NCBI Taxonomy" id="27342"/>
    <lineage>
        <taxon>Eukaryota</taxon>
        <taxon>Fungi</taxon>
        <taxon>Dikarya</taxon>
        <taxon>Basidiomycota</taxon>
        <taxon>Agaricomycotina</taxon>
        <taxon>Agaricomycetes</taxon>
        <taxon>Hymenochaetales</taxon>
        <taxon>Schizoporaceae</taxon>
        <taxon>Schizopora</taxon>
    </lineage>
</organism>
<dbReference type="SUPFAM" id="SSF55608">
    <property type="entry name" value="Homing endonucleases"/>
    <property type="match status" value="2"/>
</dbReference>
<dbReference type="Pfam" id="PF00961">
    <property type="entry name" value="LAGLIDADG_1"/>
    <property type="match status" value="2"/>
</dbReference>
<sequence>MALPYCEVGVTNLAICWNSCMFISTFCRKNLINNAKSAGNRVTLSSVTNSSETTRETSFNVTVFNHYYTKETGRVSLDINWLIWFIGFSEGDGAILLSKKNNIYRPRFVLTQKEGGILHHVRNTLGFGVVRHFPSGNYYRYIVEDNVNIRFLALLFNGNLVLPRRLMQLQAWLNVFKDIKLIESTVSPTLNDAWLSGFTDAEGCFNIAISSRKNTITGYRIILRFLLDQKYAEEQLLYIKNLFGFGFVSLRKETDKVYRYTNNSFKGLVSVNSYFMKYPLKTKKSTSFVKWNKAYALILKKTHLTKEGLDKIRILSREVNIINSETHRTGSAHP</sequence>
<name>A0A5B9RCN7_9AGAM</name>
<dbReference type="PANTHER" id="PTHR36181:SF3">
    <property type="entry name" value="INTRON-ENCODED DNA ENDONUCLEASE AI5 BETA"/>
    <property type="match status" value="1"/>
</dbReference>
<gene>
    <name evidence="3" type="ORF">Schpa_000059</name>
</gene>
<dbReference type="InterPro" id="IPR027434">
    <property type="entry name" value="Homing_endonucl"/>
</dbReference>
<dbReference type="GO" id="GO:0004519">
    <property type="term" value="F:endonuclease activity"/>
    <property type="evidence" value="ECO:0007669"/>
    <property type="project" value="UniProtKB-KW"/>
</dbReference>
<evidence type="ECO:0000313" key="3">
    <source>
        <dbReference type="EMBL" id="QEG57203.1"/>
    </source>
</evidence>
<comment type="function">
    <text evidence="1">Mitochondrial DNA endonuclease involved in intron homing.</text>
</comment>
<evidence type="ECO:0000259" key="2">
    <source>
        <dbReference type="Pfam" id="PF00961"/>
    </source>
</evidence>
<feature type="domain" description="Homing endonuclease LAGLIDADG" evidence="2">
    <location>
        <begin position="195"/>
        <end position="295"/>
    </location>
</feature>
<dbReference type="InterPro" id="IPR004860">
    <property type="entry name" value="LAGLIDADG_dom"/>
</dbReference>
<protein>
    <submittedName>
        <fullName evidence="3">LAGLIDADG homing endonuclease</fullName>
    </submittedName>
</protein>
<dbReference type="EMBL" id="MK623261">
    <property type="protein sequence ID" value="QEG57203.1"/>
    <property type="molecule type" value="Genomic_DNA"/>
</dbReference>
<evidence type="ECO:0000256" key="1">
    <source>
        <dbReference type="ARBA" id="ARBA00002670"/>
    </source>
</evidence>
<reference evidence="3" key="1">
    <citation type="journal article" date="2015" name="J. Biotechnol.">
        <title>Genome sequence of a white rot fungus Schizopora paradoxa KUC8140 for wood decay and mycoremediation.</title>
        <authorList>
            <person name="Min B."/>
            <person name="Park H."/>
            <person name="Jang Y."/>
            <person name="Kim J.J."/>
            <person name="Kim K.H."/>
            <person name="Pangilinan J."/>
            <person name="Lipzen A."/>
            <person name="Riley R."/>
            <person name="Grigoriev I.V."/>
            <person name="Spatafora J.W."/>
            <person name="Choi I.G."/>
        </authorList>
    </citation>
    <scope>NUCLEOTIDE SEQUENCE</scope>
    <source>
        <strain evidence="3">KUC8140</strain>
    </source>
</reference>
<dbReference type="GO" id="GO:0005739">
    <property type="term" value="C:mitochondrion"/>
    <property type="evidence" value="ECO:0007669"/>
    <property type="project" value="UniProtKB-ARBA"/>
</dbReference>
<keyword evidence="3" id="KW-0255">Endonuclease</keyword>
<keyword evidence="3" id="KW-0496">Mitochondrion</keyword>